<evidence type="ECO:0000256" key="3">
    <source>
        <dbReference type="ARBA" id="ARBA00022630"/>
    </source>
</evidence>
<dbReference type="InterPro" id="IPR036155">
    <property type="entry name" value="Crypto/Photolyase_N_sf"/>
</dbReference>
<keyword evidence="4" id="KW-0274">FAD</keyword>
<evidence type="ECO:0000256" key="4">
    <source>
        <dbReference type="ARBA" id="ARBA00022827"/>
    </source>
</evidence>
<dbReference type="Gene3D" id="1.10.579.10">
    <property type="entry name" value="DNA Cyclobutane Dipyrimidine Photolyase, subunit A, domain 3"/>
    <property type="match status" value="1"/>
</dbReference>
<reference evidence="8 9" key="1">
    <citation type="submission" date="2023-04" db="EMBL/GenBank/DDBJ databases">
        <title>Genome of Basidiobolus ranarum AG-B5.</title>
        <authorList>
            <person name="Stajich J.E."/>
            <person name="Carter-House D."/>
            <person name="Gryganskyi A."/>
        </authorList>
    </citation>
    <scope>NUCLEOTIDE SEQUENCE [LARGE SCALE GENOMIC DNA]</scope>
    <source>
        <strain evidence="8 9">AG-B5</strain>
    </source>
</reference>
<evidence type="ECO:0000313" key="8">
    <source>
        <dbReference type="EMBL" id="KAK9766019.1"/>
    </source>
</evidence>
<sequence length="527" mass="60781">MTVAKRHIDSLETSSTKPKRLKGTQNTNNKNMSERNTLIWFRTDLRVRDNTALHEAAEFAKRGNSVLFGAFVISTEEWKAHDLSSLKVDFMLRNLASLKDELTKLNIPLVIERIETPNEVPQGILGICQEYNIDKVFCNREYEVDEQKRDEKTDVLLNQNGIEFHLRHDQCIVEPGLVVTQADKPYTVFTPFKKNWLKKVGSDKKYHHPLPIPSSFPSANASQYKRLFDAKPPLELEEFPLDSEMRKVGTSLYPEGEAEAHNRLEKFCKKKIQDYDVGRDFPIENGTSVLSPYLAAGVISARQCLTKALNANENRLVSGNEGVQTWISELAWRDFYRNVLISFPRVCKNRAFKPETENIEWDDDEGKFEDWCKGRTGYPIVDAGMRQLNSIGWMHNRLRMIVAMFLTKDLLINWQKGERYFMNNLVDGDFASNNGGWQWAASTGTDSQPYFRIFNPALQSERFDKNGDFIRKWIPELKHIKGKAIHEPFKHLSPSEFKKLGYAKPIVDHSQARQRTLAAFKAIMKKK</sequence>
<dbReference type="SUPFAM" id="SSF52425">
    <property type="entry name" value="Cryptochrome/photolyase, N-terminal domain"/>
    <property type="match status" value="1"/>
</dbReference>
<evidence type="ECO:0000313" key="9">
    <source>
        <dbReference type="Proteomes" id="UP001479436"/>
    </source>
</evidence>
<dbReference type="PRINTS" id="PR00147">
    <property type="entry name" value="DNAPHOTLYASE"/>
</dbReference>
<accession>A0ABR2WWW1</accession>
<dbReference type="PANTHER" id="PTHR11455:SF18">
    <property type="entry name" value="SI:CH1073-390K14.1"/>
    <property type="match status" value="1"/>
</dbReference>
<gene>
    <name evidence="8" type="primary">PHR1</name>
    <name evidence="8" type="ORF">K7432_005207</name>
</gene>
<dbReference type="Gene3D" id="3.40.50.620">
    <property type="entry name" value="HUPs"/>
    <property type="match status" value="1"/>
</dbReference>
<evidence type="ECO:0000256" key="2">
    <source>
        <dbReference type="ARBA" id="ARBA00005862"/>
    </source>
</evidence>
<evidence type="ECO:0000256" key="1">
    <source>
        <dbReference type="ARBA" id="ARBA00001974"/>
    </source>
</evidence>
<comment type="caution">
    <text evidence="8">The sequence shown here is derived from an EMBL/GenBank/DDBJ whole genome shotgun (WGS) entry which is preliminary data.</text>
</comment>
<dbReference type="Gene3D" id="1.25.40.80">
    <property type="match status" value="1"/>
</dbReference>
<dbReference type="InterPro" id="IPR018394">
    <property type="entry name" value="DNA_photolyase_1_CS_C"/>
</dbReference>
<feature type="compositionally biased region" description="Polar residues" evidence="6">
    <location>
        <begin position="23"/>
        <end position="33"/>
    </location>
</feature>
<evidence type="ECO:0000256" key="6">
    <source>
        <dbReference type="SAM" id="MobiDB-lite"/>
    </source>
</evidence>
<organism evidence="8 9">
    <name type="scientific">Basidiobolus ranarum</name>
    <dbReference type="NCBI Taxonomy" id="34480"/>
    <lineage>
        <taxon>Eukaryota</taxon>
        <taxon>Fungi</taxon>
        <taxon>Fungi incertae sedis</taxon>
        <taxon>Zoopagomycota</taxon>
        <taxon>Entomophthoromycotina</taxon>
        <taxon>Basidiobolomycetes</taxon>
        <taxon>Basidiobolales</taxon>
        <taxon>Basidiobolaceae</taxon>
        <taxon>Basidiobolus</taxon>
    </lineage>
</organism>
<comment type="cofactor">
    <cofactor evidence="1">
        <name>FAD</name>
        <dbReference type="ChEBI" id="CHEBI:57692"/>
    </cofactor>
</comment>
<comment type="similarity">
    <text evidence="2">Belongs to the DNA photolyase class-1 family.</text>
</comment>
<dbReference type="NCBIfam" id="NF007955">
    <property type="entry name" value="PRK10674.1"/>
    <property type="match status" value="1"/>
</dbReference>
<dbReference type="InterPro" id="IPR005101">
    <property type="entry name" value="Cryptochr/Photolyase_FAD-bd"/>
</dbReference>
<dbReference type="PROSITE" id="PS00394">
    <property type="entry name" value="DNA_PHOTOLYASES_1_1"/>
    <property type="match status" value="1"/>
</dbReference>
<name>A0ABR2WWW1_9FUNG</name>
<dbReference type="InterPro" id="IPR014729">
    <property type="entry name" value="Rossmann-like_a/b/a_fold"/>
</dbReference>
<dbReference type="InterPro" id="IPR006050">
    <property type="entry name" value="DNA_photolyase_N"/>
</dbReference>
<dbReference type="EC" id="4.1.99.3" evidence="8"/>
<dbReference type="PANTHER" id="PTHR11455">
    <property type="entry name" value="CRYPTOCHROME"/>
    <property type="match status" value="1"/>
</dbReference>
<dbReference type="SUPFAM" id="SSF48173">
    <property type="entry name" value="Cryptochrome/photolyase FAD-binding domain"/>
    <property type="match status" value="1"/>
</dbReference>
<keyword evidence="8" id="KW-0456">Lyase</keyword>
<keyword evidence="5" id="KW-0157">Chromophore</keyword>
<proteinExistence type="inferred from homology"/>
<dbReference type="Pfam" id="PF03441">
    <property type="entry name" value="FAD_binding_7"/>
    <property type="match status" value="1"/>
</dbReference>
<keyword evidence="9" id="KW-1185">Reference proteome</keyword>
<protein>
    <submittedName>
        <fullName evidence="8">DNA photolyase phr1</fullName>
        <ecNumber evidence="8">4.1.99.3</ecNumber>
    </submittedName>
</protein>
<evidence type="ECO:0000259" key="7">
    <source>
        <dbReference type="PROSITE" id="PS51645"/>
    </source>
</evidence>
<dbReference type="Proteomes" id="UP001479436">
    <property type="component" value="Unassembled WGS sequence"/>
</dbReference>
<dbReference type="InterPro" id="IPR036134">
    <property type="entry name" value="Crypto/Photolyase_FAD-like_sf"/>
</dbReference>
<dbReference type="InterPro" id="IPR002081">
    <property type="entry name" value="Cryptochrome/DNA_photolyase_1"/>
</dbReference>
<dbReference type="GO" id="GO:0003904">
    <property type="term" value="F:deoxyribodipyrimidine photo-lyase activity"/>
    <property type="evidence" value="ECO:0007669"/>
    <property type="project" value="UniProtKB-EC"/>
</dbReference>
<feature type="domain" description="Photolyase/cryptochrome alpha/beta" evidence="7">
    <location>
        <begin position="35"/>
        <end position="172"/>
    </location>
</feature>
<dbReference type="Pfam" id="PF00875">
    <property type="entry name" value="DNA_photolyase"/>
    <property type="match status" value="1"/>
</dbReference>
<keyword evidence="3" id="KW-0285">Flavoprotein</keyword>
<feature type="compositionally biased region" description="Basic and acidic residues" evidence="6">
    <location>
        <begin position="1"/>
        <end position="10"/>
    </location>
</feature>
<dbReference type="PROSITE" id="PS51645">
    <property type="entry name" value="PHR_CRY_ALPHA_BETA"/>
    <property type="match status" value="1"/>
</dbReference>
<evidence type="ECO:0000256" key="5">
    <source>
        <dbReference type="ARBA" id="ARBA00022991"/>
    </source>
</evidence>
<feature type="region of interest" description="Disordered" evidence="6">
    <location>
        <begin position="1"/>
        <end position="33"/>
    </location>
</feature>
<dbReference type="EMBL" id="JASJQH010000199">
    <property type="protein sequence ID" value="KAK9766019.1"/>
    <property type="molecule type" value="Genomic_DNA"/>
</dbReference>